<dbReference type="RefSeq" id="WP_175590374.1">
    <property type="nucleotide sequence ID" value="NZ_JABWGN010000006.1"/>
</dbReference>
<evidence type="ECO:0000256" key="8">
    <source>
        <dbReference type="ARBA" id="ARBA00023136"/>
    </source>
</evidence>
<keyword evidence="7 9" id="KW-1133">Transmembrane helix</keyword>
<feature type="domain" description="ABC transmembrane type-1" evidence="11">
    <location>
        <begin position="22"/>
        <end position="308"/>
    </location>
</feature>
<evidence type="ECO:0000256" key="6">
    <source>
        <dbReference type="ARBA" id="ARBA00022840"/>
    </source>
</evidence>
<keyword evidence="8 9" id="KW-0472">Membrane</keyword>
<dbReference type="InterPro" id="IPR017871">
    <property type="entry name" value="ABC_transporter-like_CS"/>
</dbReference>
<feature type="domain" description="ABC transporter" evidence="10">
    <location>
        <begin position="342"/>
        <end position="592"/>
    </location>
</feature>
<protein>
    <submittedName>
        <fullName evidence="12">ABC transporter ATP-binding protein/permease</fullName>
    </submittedName>
</protein>
<keyword evidence="13" id="KW-1185">Reference proteome</keyword>
<gene>
    <name evidence="12" type="ORF">HTZ77_15895</name>
</gene>
<name>A0A7Y6I7B4_9ACTN</name>
<dbReference type="InterPro" id="IPR027417">
    <property type="entry name" value="P-loop_NTPase"/>
</dbReference>
<dbReference type="InterPro" id="IPR036640">
    <property type="entry name" value="ABC1_TM_sf"/>
</dbReference>
<dbReference type="Pfam" id="PF00005">
    <property type="entry name" value="ABC_tran"/>
    <property type="match status" value="1"/>
</dbReference>
<dbReference type="PROSITE" id="PS00211">
    <property type="entry name" value="ABC_TRANSPORTER_1"/>
    <property type="match status" value="1"/>
</dbReference>
<dbReference type="PROSITE" id="PS50929">
    <property type="entry name" value="ABC_TM1F"/>
    <property type="match status" value="1"/>
</dbReference>
<feature type="transmembrane region" description="Helical" evidence="9">
    <location>
        <begin position="21"/>
        <end position="41"/>
    </location>
</feature>
<keyword evidence="4 9" id="KW-0812">Transmembrane</keyword>
<dbReference type="PANTHER" id="PTHR43394:SF1">
    <property type="entry name" value="ATP-BINDING CASSETTE SUB-FAMILY B MEMBER 10, MITOCHONDRIAL"/>
    <property type="match status" value="1"/>
</dbReference>
<evidence type="ECO:0000259" key="10">
    <source>
        <dbReference type="PROSITE" id="PS50893"/>
    </source>
</evidence>
<dbReference type="GO" id="GO:0005524">
    <property type="term" value="F:ATP binding"/>
    <property type="evidence" value="ECO:0007669"/>
    <property type="project" value="UniProtKB-KW"/>
</dbReference>
<keyword evidence="5" id="KW-0547">Nucleotide-binding</keyword>
<dbReference type="AlphaFoldDB" id="A0A7Y6I7B4"/>
<evidence type="ECO:0000313" key="13">
    <source>
        <dbReference type="Proteomes" id="UP000586042"/>
    </source>
</evidence>
<dbReference type="FunFam" id="3.40.50.300:FF:000854">
    <property type="entry name" value="Multidrug ABC transporter ATP-binding protein"/>
    <property type="match status" value="1"/>
</dbReference>
<feature type="transmembrane region" description="Helical" evidence="9">
    <location>
        <begin position="247"/>
        <end position="269"/>
    </location>
</feature>
<reference evidence="12 13" key="1">
    <citation type="submission" date="2020-06" db="EMBL/GenBank/DDBJ databases">
        <title>Nonomuraea sp. SMC257, a novel actinomycete isolated from soil.</title>
        <authorList>
            <person name="Chanama M."/>
        </authorList>
    </citation>
    <scope>NUCLEOTIDE SEQUENCE [LARGE SCALE GENOMIC DNA]</scope>
    <source>
        <strain evidence="12 13">SMC257</strain>
    </source>
</reference>
<evidence type="ECO:0000259" key="11">
    <source>
        <dbReference type="PROSITE" id="PS50929"/>
    </source>
</evidence>
<evidence type="ECO:0000256" key="5">
    <source>
        <dbReference type="ARBA" id="ARBA00022741"/>
    </source>
</evidence>
<dbReference type="InterPro" id="IPR003593">
    <property type="entry name" value="AAA+_ATPase"/>
</dbReference>
<organism evidence="12 13">
    <name type="scientific">Nonomuraea montanisoli</name>
    <dbReference type="NCBI Taxonomy" id="2741721"/>
    <lineage>
        <taxon>Bacteria</taxon>
        <taxon>Bacillati</taxon>
        <taxon>Actinomycetota</taxon>
        <taxon>Actinomycetes</taxon>
        <taxon>Streptosporangiales</taxon>
        <taxon>Streptosporangiaceae</taxon>
        <taxon>Nonomuraea</taxon>
    </lineage>
</organism>
<dbReference type="GO" id="GO:0005886">
    <property type="term" value="C:plasma membrane"/>
    <property type="evidence" value="ECO:0007669"/>
    <property type="project" value="UniProtKB-SubCell"/>
</dbReference>
<evidence type="ECO:0000256" key="9">
    <source>
        <dbReference type="SAM" id="Phobius"/>
    </source>
</evidence>
<dbReference type="InterPro" id="IPR011527">
    <property type="entry name" value="ABC1_TM_dom"/>
</dbReference>
<sequence>MSFRSLTRALDLVRAGAPRQVIAYVLLAAVGGLSPLAAAWLTKVLIDRLAAAQVRWPDVAGPAAALAVVGVAGSLVPHAVRYLRAESNRRVQLLATSRIYAAADRFVGLRPFEDPAFLDRLQIARSSGVSSPWMVVEGGLGVVQGVLTVAGFAGTLLVLGPWMAVAVLLAAVPTLLAELALSRRRAAMIAETGQAERREIFYSNLLVSPQAAKEVRLFGAGPYLWRRMAAEIKLIHDAGRGVDRRQLALQGSLAALAAAVAGALLVAAVRSAVSGTLTVGDVALVVAAVAAVQGALSSVVAEGVSVHQALLLFGHYLAVVDAAPDLPVRRAPLPARPLRGGIELRDVWFRYADDQPWVLRGVNLVLPHGRATALVGLNGAGKTTVVKLLCRLYDPTRGAVLWDGVDLRDLDPAELRRRIRAVFQDAVAYELTAAENIAIGDVTALDERARIEAAARRAGVHDVLAALPKGYETMLTRMFFSEADRADPDTGVVLSGGQWQRLSIARGLVLDRPDLLVLDEPSSALDAEAEHEVHARLGEHRRGLTSLLISHRLGAVREADTIVVLSGGRVVEQGSHDQLMARAGAYARLFDLQAAGYRSPAAEEVG</sequence>
<accession>A0A7Y6I7B4</accession>
<keyword evidence="6 12" id="KW-0067">ATP-binding</keyword>
<feature type="transmembrane region" description="Helical" evidence="9">
    <location>
        <begin position="61"/>
        <end position="80"/>
    </location>
</feature>
<dbReference type="InterPro" id="IPR003439">
    <property type="entry name" value="ABC_transporter-like_ATP-bd"/>
</dbReference>
<dbReference type="Gene3D" id="1.20.1560.10">
    <property type="entry name" value="ABC transporter type 1, transmembrane domain"/>
    <property type="match status" value="1"/>
</dbReference>
<comment type="subcellular location">
    <subcellularLocation>
        <location evidence="1">Cell membrane</location>
        <topology evidence="1">Multi-pass membrane protein</topology>
    </subcellularLocation>
</comment>
<evidence type="ECO:0000256" key="3">
    <source>
        <dbReference type="ARBA" id="ARBA00022475"/>
    </source>
</evidence>
<dbReference type="SMART" id="SM00382">
    <property type="entry name" value="AAA"/>
    <property type="match status" value="1"/>
</dbReference>
<dbReference type="Gene3D" id="3.40.50.300">
    <property type="entry name" value="P-loop containing nucleotide triphosphate hydrolases"/>
    <property type="match status" value="1"/>
</dbReference>
<evidence type="ECO:0000256" key="1">
    <source>
        <dbReference type="ARBA" id="ARBA00004651"/>
    </source>
</evidence>
<dbReference type="PANTHER" id="PTHR43394">
    <property type="entry name" value="ATP-DEPENDENT PERMEASE MDL1, MITOCHONDRIAL"/>
    <property type="match status" value="1"/>
</dbReference>
<evidence type="ECO:0000256" key="7">
    <source>
        <dbReference type="ARBA" id="ARBA00022989"/>
    </source>
</evidence>
<dbReference type="GO" id="GO:0015421">
    <property type="term" value="F:ABC-type oligopeptide transporter activity"/>
    <property type="evidence" value="ECO:0007669"/>
    <property type="project" value="TreeGrafter"/>
</dbReference>
<dbReference type="SUPFAM" id="SSF90123">
    <property type="entry name" value="ABC transporter transmembrane region"/>
    <property type="match status" value="1"/>
</dbReference>
<dbReference type="EMBL" id="JABWGN010000006">
    <property type="protein sequence ID" value="NUW32906.1"/>
    <property type="molecule type" value="Genomic_DNA"/>
</dbReference>
<evidence type="ECO:0000313" key="12">
    <source>
        <dbReference type="EMBL" id="NUW32906.1"/>
    </source>
</evidence>
<feature type="transmembrane region" description="Helical" evidence="9">
    <location>
        <begin position="159"/>
        <end position="181"/>
    </location>
</feature>
<keyword evidence="2" id="KW-0813">Transport</keyword>
<dbReference type="Proteomes" id="UP000586042">
    <property type="component" value="Unassembled WGS sequence"/>
</dbReference>
<evidence type="ECO:0000256" key="2">
    <source>
        <dbReference type="ARBA" id="ARBA00022448"/>
    </source>
</evidence>
<comment type="caution">
    <text evidence="12">The sequence shown here is derived from an EMBL/GenBank/DDBJ whole genome shotgun (WGS) entry which is preliminary data.</text>
</comment>
<dbReference type="SUPFAM" id="SSF52540">
    <property type="entry name" value="P-loop containing nucleoside triphosphate hydrolases"/>
    <property type="match status" value="1"/>
</dbReference>
<dbReference type="PROSITE" id="PS50893">
    <property type="entry name" value="ABC_TRANSPORTER_2"/>
    <property type="match status" value="1"/>
</dbReference>
<dbReference type="GO" id="GO:0016887">
    <property type="term" value="F:ATP hydrolysis activity"/>
    <property type="evidence" value="ECO:0007669"/>
    <property type="project" value="InterPro"/>
</dbReference>
<feature type="transmembrane region" description="Helical" evidence="9">
    <location>
        <begin position="133"/>
        <end position="153"/>
    </location>
</feature>
<evidence type="ECO:0000256" key="4">
    <source>
        <dbReference type="ARBA" id="ARBA00022692"/>
    </source>
</evidence>
<dbReference type="InterPro" id="IPR039421">
    <property type="entry name" value="Type_1_exporter"/>
</dbReference>
<proteinExistence type="predicted"/>
<keyword evidence="3" id="KW-1003">Cell membrane</keyword>